<sequence length="429" mass="46245">MADLRLPGPVGTSDATLPSDSGTNQCRLMPTPGSVGRDGGVEAMSLDDRFVKVLHLTVPKLPAEIQEEFAAMLSPASIGIIVGVLVVWAGSHYFGVGFIADALLLIVGLGFLGWQVWSVGNDFVTFVELTYSARTEADLEKASKHLANFLAVVGVAAFMALIAKGAKRYGPKIKNMRGIIKAATAADAGMPPNHFRAFLRAAANPNRPRIILVRQTNPKSVRWIQKGFPAKPKEIKFKTSKQTGIVTCKDVSEVAKAQKTVRSGSTKQYFVVDRNRRTATNGKGETIDVGNADWPVEPGQVVDPLSQKPLVGDYDLMGVIDPNAKGRNLALAVDNTANARAGKPAGTLTDDFTNTDIKKVAADVNKQLDQDRVLHGSQEAFDSLDNLAADELVVGFFPDGQAMSFNREGLKTFYQSIGRSTLDLKKFMD</sequence>
<organism evidence="3 4">
    <name type="scientific">Stieleria neptunia</name>
    <dbReference type="NCBI Taxonomy" id="2527979"/>
    <lineage>
        <taxon>Bacteria</taxon>
        <taxon>Pseudomonadati</taxon>
        <taxon>Planctomycetota</taxon>
        <taxon>Planctomycetia</taxon>
        <taxon>Pirellulales</taxon>
        <taxon>Pirellulaceae</taxon>
        <taxon>Stieleria</taxon>
    </lineage>
</organism>
<name>A0A518HXR0_9BACT</name>
<feature type="transmembrane region" description="Helical" evidence="2">
    <location>
        <begin position="69"/>
        <end position="89"/>
    </location>
</feature>
<evidence type="ECO:0000256" key="2">
    <source>
        <dbReference type="SAM" id="Phobius"/>
    </source>
</evidence>
<dbReference type="Proteomes" id="UP000319004">
    <property type="component" value="Chromosome"/>
</dbReference>
<accession>A0A518HXR0</accession>
<feature type="transmembrane region" description="Helical" evidence="2">
    <location>
        <begin position="96"/>
        <end position="117"/>
    </location>
</feature>
<proteinExistence type="predicted"/>
<evidence type="ECO:0000256" key="1">
    <source>
        <dbReference type="SAM" id="MobiDB-lite"/>
    </source>
</evidence>
<feature type="compositionally biased region" description="Polar residues" evidence="1">
    <location>
        <begin position="13"/>
        <end position="25"/>
    </location>
</feature>
<dbReference type="RefSeq" id="WP_145389918.1">
    <property type="nucleotide sequence ID" value="NZ_CP037423.1"/>
</dbReference>
<dbReference type="KEGG" id="snep:Enr13x_55220"/>
<dbReference type="AlphaFoldDB" id="A0A518HXR0"/>
<reference evidence="3 4" key="1">
    <citation type="submission" date="2019-03" db="EMBL/GenBank/DDBJ databases">
        <title>Deep-cultivation of Planctomycetes and their phenomic and genomic characterization uncovers novel biology.</title>
        <authorList>
            <person name="Wiegand S."/>
            <person name="Jogler M."/>
            <person name="Boedeker C."/>
            <person name="Pinto D."/>
            <person name="Vollmers J."/>
            <person name="Rivas-Marin E."/>
            <person name="Kohn T."/>
            <person name="Peeters S.H."/>
            <person name="Heuer A."/>
            <person name="Rast P."/>
            <person name="Oberbeckmann S."/>
            <person name="Bunk B."/>
            <person name="Jeske O."/>
            <person name="Meyerdierks A."/>
            <person name="Storesund J.E."/>
            <person name="Kallscheuer N."/>
            <person name="Luecker S."/>
            <person name="Lage O.M."/>
            <person name="Pohl T."/>
            <person name="Merkel B.J."/>
            <person name="Hornburger P."/>
            <person name="Mueller R.-W."/>
            <person name="Bruemmer F."/>
            <person name="Labrenz M."/>
            <person name="Spormann A.M."/>
            <person name="Op den Camp H."/>
            <person name="Overmann J."/>
            <person name="Amann R."/>
            <person name="Jetten M.S.M."/>
            <person name="Mascher T."/>
            <person name="Medema M.H."/>
            <person name="Devos D.P."/>
            <person name="Kaster A.-K."/>
            <person name="Ovreas L."/>
            <person name="Rohde M."/>
            <person name="Galperin M.Y."/>
            <person name="Jogler C."/>
        </authorList>
    </citation>
    <scope>NUCLEOTIDE SEQUENCE [LARGE SCALE GENOMIC DNA]</scope>
    <source>
        <strain evidence="3 4">Enr13</strain>
    </source>
</reference>
<protein>
    <submittedName>
        <fullName evidence="3">Uncharacterized protein</fullName>
    </submittedName>
</protein>
<feature type="region of interest" description="Disordered" evidence="1">
    <location>
        <begin position="1"/>
        <end position="25"/>
    </location>
</feature>
<keyword evidence="4" id="KW-1185">Reference proteome</keyword>
<feature type="transmembrane region" description="Helical" evidence="2">
    <location>
        <begin position="146"/>
        <end position="166"/>
    </location>
</feature>
<evidence type="ECO:0000313" key="3">
    <source>
        <dbReference type="EMBL" id="QDV45643.1"/>
    </source>
</evidence>
<keyword evidence="2" id="KW-0812">Transmembrane</keyword>
<dbReference type="EMBL" id="CP037423">
    <property type="protein sequence ID" value="QDV45643.1"/>
    <property type="molecule type" value="Genomic_DNA"/>
</dbReference>
<keyword evidence="2" id="KW-0472">Membrane</keyword>
<dbReference type="SUPFAM" id="SSF81298">
    <property type="entry name" value="Adenylylcyclase toxin (the edema factor)"/>
    <property type="match status" value="1"/>
</dbReference>
<dbReference type="InterPro" id="IPR035099">
    <property type="entry name" value="Anthrax_toxin_C-terminal"/>
</dbReference>
<evidence type="ECO:0000313" key="4">
    <source>
        <dbReference type="Proteomes" id="UP000319004"/>
    </source>
</evidence>
<keyword evidence="2" id="KW-1133">Transmembrane helix</keyword>
<gene>
    <name evidence="3" type="ORF">Enr13x_55220</name>
</gene>
<dbReference type="OrthoDB" id="6628071at2"/>